<evidence type="ECO:0000256" key="6">
    <source>
        <dbReference type="SAM" id="Phobius"/>
    </source>
</evidence>
<dbReference type="EMBL" id="JACRTF010000001">
    <property type="protein sequence ID" value="MBC8591913.1"/>
    <property type="molecule type" value="Genomic_DNA"/>
</dbReference>
<keyword evidence="6" id="KW-0812">Transmembrane</keyword>
<feature type="transmembrane region" description="Helical" evidence="6">
    <location>
        <begin position="363"/>
        <end position="384"/>
    </location>
</feature>
<evidence type="ECO:0000259" key="7">
    <source>
        <dbReference type="PROSITE" id="PS01124"/>
    </source>
</evidence>
<dbReference type="Gene3D" id="1.10.10.60">
    <property type="entry name" value="Homeodomain-like"/>
    <property type="match status" value="2"/>
</dbReference>
<protein>
    <submittedName>
        <fullName evidence="8">Helix-turn-helix transcriptional regulator</fullName>
    </submittedName>
</protein>
<evidence type="ECO:0000313" key="8">
    <source>
        <dbReference type="EMBL" id="MBC8591913.1"/>
    </source>
</evidence>
<dbReference type="AlphaFoldDB" id="A0A926IPP9"/>
<dbReference type="RefSeq" id="WP_262433130.1">
    <property type="nucleotide sequence ID" value="NZ_JACRTF010000001.1"/>
</dbReference>
<evidence type="ECO:0000313" key="9">
    <source>
        <dbReference type="Proteomes" id="UP000651085"/>
    </source>
</evidence>
<reference evidence="8" key="1">
    <citation type="submission" date="2020-08" db="EMBL/GenBank/DDBJ databases">
        <title>Genome public.</title>
        <authorList>
            <person name="Liu C."/>
            <person name="Sun Q."/>
        </authorList>
    </citation>
    <scope>NUCLEOTIDE SEQUENCE</scope>
    <source>
        <strain evidence="8">N12</strain>
    </source>
</reference>
<evidence type="ECO:0000256" key="5">
    <source>
        <dbReference type="SAM" id="Coils"/>
    </source>
</evidence>
<keyword evidence="3" id="KW-0804">Transcription</keyword>
<sequence>MDRSTAKLRILLILLLLSSKCVFFPLIAADSLNYDRLSKMPIDDLFDLSESYKNKNLLDSSLGCYILLAGRYYDKMPSTEKYLCAKACKEAGIAYYYKYNYTKALDFLRQGVKYCEENDIPELLPSLYNNIGCVYSSLNDFRISINSFEKGLTISRELNDLTNEKILLTNLACHCSNENIKEKAELYNRELMEQFGQEDSTITFYVHLNRGWLMYNDSCYSRAVACLNQALDYARKARLAVAHESVVYETLGALYMNIPNKRDSAYYYLKTNCTFAQEHHLLPNLRNTLTKLAECYEQDGQKDKAMSYKIHYWELSDSLLDSNKFNQAKSEHFLYQMEQDYEKIKRLNQETLEKEEQIRTSRIQLLCSLAILLIFTVLTTITIIQKRKLHRAYSDLFHRNATILSSEEENRRKHARQEKELEHAKEVIRKLTIEKDQIQANPLVTPENERADSIKTTSPNIISDEQRKSIQARLEEIMENTDEVFDCNFSISRLSELVGTNLHYLSQIINETYGKNFRAFINEYRIKEAQRRLMNTEKYSNYTIKAIAESVGYKSHSSFITLFRNATGITPSLYQQLANQQKNKEQ</sequence>
<keyword evidence="2" id="KW-0238">DNA-binding</keyword>
<dbReference type="Pfam" id="PF12833">
    <property type="entry name" value="HTH_18"/>
    <property type="match status" value="1"/>
</dbReference>
<proteinExistence type="predicted"/>
<dbReference type="Gene3D" id="1.25.40.10">
    <property type="entry name" value="Tetratricopeptide repeat domain"/>
    <property type="match status" value="2"/>
</dbReference>
<organism evidence="8 9">
    <name type="scientific">Jilunia laotingensis</name>
    <dbReference type="NCBI Taxonomy" id="2763675"/>
    <lineage>
        <taxon>Bacteria</taxon>
        <taxon>Pseudomonadati</taxon>
        <taxon>Bacteroidota</taxon>
        <taxon>Bacteroidia</taxon>
        <taxon>Bacteroidales</taxon>
        <taxon>Bacteroidaceae</taxon>
        <taxon>Jilunia</taxon>
    </lineage>
</organism>
<dbReference type="PANTHER" id="PTHR43280:SF2">
    <property type="entry name" value="HTH-TYPE TRANSCRIPTIONAL REGULATOR EXSA"/>
    <property type="match status" value="1"/>
</dbReference>
<keyword evidence="4" id="KW-0802">TPR repeat</keyword>
<feature type="repeat" description="TPR" evidence="4">
    <location>
        <begin position="125"/>
        <end position="158"/>
    </location>
</feature>
<dbReference type="InterPro" id="IPR011990">
    <property type="entry name" value="TPR-like_helical_dom_sf"/>
</dbReference>
<feature type="domain" description="HTH araC/xylS-type" evidence="7">
    <location>
        <begin position="468"/>
        <end position="577"/>
    </location>
</feature>
<dbReference type="GO" id="GO:0003700">
    <property type="term" value="F:DNA-binding transcription factor activity"/>
    <property type="evidence" value="ECO:0007669"/>
    <property type="project" value="InterPro"/>
</dbReference>
<keyword evidence="6" id="KW-1133">Transmembrane helix</keyword>
<evidence type="ECO:0000256" key="2">
    <source>
        <dbReference type="ARBA" id="ARBA00023125"/>
    </source>
</evidence>
<feature type="coiled-coil region" evidence="5">
    <location>
        <begin position="337"/>
        <end position="364"/>
    </location>
</feature>
<keyword evidence="5" id="KW-0175">Coiled coil</keyword>
<evidence type="ECO:0000256" key="4">
    <source>
        <dbReference type="PROSITE-ProRule" id="PRU00339"/>
    </source>
</evidence>
<dbReference type="SMART" id="SM00028">
    <property type="entry name" value="TPR"/>
    <property type="match status" value="3"/>
</dbReference>
<dbReference type="InterPro" id="IPR009057">
    <property type="entry name" value="Homeodomain-like_sf"/>
</dbReference>
<dbReference type="SUPFAM" id="SSF46689">
    <property type="entry name" value="Homeodomain-like"/>
    <property type="match status" value="1"/>
</dbReference>
<keyword evidence="9" id="KW-1185">Reference proteome</keyword>
<dbReference type="InterPro" id="IPR019734">
    <property type="entry name" value="TPR_rpt"/>
</dbReference>
<name>A0A926IPP9_9BACT</name>
<gene>
    <name evidence="8" type="ORF">H8744_01385</name>
</gene>
<dbReference type="PANTHER" id="PTHR43280">
    <property type="entry name" value="ARAC-FAMILY TRANSCRIPTIONAL REGULATOR"/>
    <property type="match status" value="1"/>
</dbReference>
<feature type="coiled-coil region" evidence="5">
    <location>
        <begin position="404"/>
        <end position="441"/>
    </location>
</feature>
<comment type="caution">
    <text evidence="8">The sequence shown here is derived from an EMBL/GenBank/DDBJ whole genome shotgun (WGS) entry which is preliminary data.</text>
</comment>
<dbReference type="GO" id="GO:0043565">
    <property type="term" value="F:sequence-specific DNA binding"/>
    <property type="evidence" value="ECO:0007669"/>
    <property type="project" value="InterPro"/>
</dbReference>
<dbReference type="Proteomes" id="UP000651085">
    <property type="component" value="Unassembled WGS sequence"/>
</dbReference>
<dbReference type="PROSITE" id="PS50005">
    <property type="entry name" value="TPR"/>
    <property type="match status" value="1"/>
</dbReference>
<dbReference type="SUPFAM" id="SSF48452">
    <property type="entry name" value="TPR-like"/>
    <property type="match status" value="2"/>
</dbReference>
<dbReference type="SMART" id="SM00342">
    <property type="entry name" value="HTH_ARAC"/>
    <property type="match status" value="1"/>
</dbReference>
<keyword evidence="1" id="KW-0805">Transcription regulation</keyword>
<evidence type="ECO:0000256" key="3">
    <source>
        <dbReference type="ARBA" id="ARBA00023163"/>
    </source>
</evidence>
<evidence type="ECO:0000256" key="1">
    <source>
        <dbReference type="ARBA" id="ARBA00023015"/>
    </source>
</evidence>
<dbReference type="PROSITE" id="PS01124">
    <property type="entry name" value="HTH_ARAC_FAMILY_2"/>
    <property type="match status" value="1"/>
</dbReference>
<keyword evidence="6" id="KW-0472">Membrane</keyword>
<dbReference type="InterPro" id="IPR018060">
    <property type="entry name" value="HTH_AraC"/>
</dbReference>
<accession>A0A926IPP9</accession>